<dbReference type="Proteomes" id="UP001566204">
    <property type="component" value="Unassembled WGS sequence"/>
</dbReference>
<feature type="region of interest" description="Disordered" evidence="1">
    <location>
        <begin position="1"/>
        <end position="65"/>
    </location>
</feature>
<feature type="compositionally biased region" description="Polar residues" evidence="1">
    <location>
        <begin position="15"/>
        <end position="24"/>
    </location>
</feature>
<evidence type="ECO:0000313" key="3">
    <source>
        <dbReference type="Proteomes" id="UP001566204"/>
    </source>
</evidence>
<accession>A0ABV4HB20</accession>
<name>A0ABV4HB20_9SPHI</name>
<evidence type="ECO:0000256" key="1">
    <source>
        <dbReference type="SAM" id="MobiDB-lite"/>
    </source>
</evidence>
<dbReference type="RefSeq" id="WP_232048802.1">
    <property type="nucleotide sequence ID" value="NZ_JBEOQA010000001.1"/>
</dbReference>
<gene>
    <name evidence="2" type="ORF">ABTW24_08780</name>
</gene>
<evidence type="ECO:0000313" key="2">
    <source>
        <dbReference type="EMBL" id="MEZ0451686.1"/>
    </source>
</evidence>
<dbReference type="EMBL" id="JBEOQB010000002">
    <property type="protein sequence ID" value="MEZ0451686.1"/>
    <property type="molecule type" value="Genomic_DNA"/>
</dbReference>
<keyword evidence="3" id="KW-1185">Reference proteome</keyword>
<feature type="compositionally biased region" description="Polar residues" evidence="1">
    <location>
        <begin position="56"/>
        <end position="65"/>
    </location>
</feature>
<comment type="caution">
    <text evidence="2">The sequence shown here is derived from an EMBL/GenBank/DDBJ whole genome shotgun (WGS) entry which is preliminary data.</text>
</comment>
<feature type="compositionally biased region" description="Low complexity" evidence="1">
    <location>
        <begin position="36"/>
        <end position="48"/>
    </location>
</feature>
<dbReference type="GeneID" id="78465865"/>
<protein>
    <submittedName>
        <fullName evidence="2">Uncharacterized protein</fullName>
    </submittedName>
</protein>
<reference evidence="2 3" key="1">
    <citation type="submission" date="2024-06" db="EMBL/GenBank/DDBJ databases">
        <title>Soil Sphingobacterium thalpophilum.</title>
        <authorList>
            <person name="Yang J."/>
            <person name="Li J."/>
        </authorList>
    </citation>
    <scope>NUCLEOTIDE SEQUENCE [LARGE SCALE GENOMIC DNA]</scope>
    <source>
        <strain evidence="2 3">22g91tb</strain>
    </source>
</reference>
<sequence>MAKVPAGRIPDPLAGQQNGDQCGQQHWAPVRGFSPAAATAAGRGAAGTRHQRKAQLCTTDAQPLG</sequence>
<proteinExistence type="predicted"/>
<organism evidence="2 3">
    <name type="scientific">Sphingobacterium thalpophilum</name>
    <dbReference type="NCBI Taxonomy" id="259"/>
    <lineage>
        <taxon>Bacteria</taxon>
        <taxon>Pseudomonadati</taxon>
        <taxon>Bacteroidota</taxon>
        <taxon>Sphingobacteriia</taxon>
        <taxon>Sphingobacteriales</taxon>
        <taxon>Sphingobacteriaceae</taxon>
        <taxon>Sphingobacterium</taxon>
    </lineage>
</organism>